<sequence length="606" mass="63515">MTTNGDSASPFGTPAVAARTGSTGGEDRPAAIGDDALPAALTSLRAAIGAARFPLVLPSAEPSGRTAAALADQLDDYLLPRLSRLDAPLLVVVGGSTGAGKSTLVNSLVQARVSAAGVLRPTTRSPVLVCNPADSPWFRRGELLPGLTRTNQPTDDPRSLHLVTAPALAPGLAFLDAPDIDSVVDANRALANQLLAAADLWLFVTTAARYADAVPWELLHGAQARGAVIALVLDRVPAEATDEVAAHLAEMLAEQNLGAAPLFVLPETWVDGQGLLPDRITAPLADWFARLAADADARAAVVRQTLGGALAALAPSVESLAVAADEQVTAADALDERVLAAYRAANRMVDQGLRDGRLLRGEVLARWQEFIGTSDFFRSLEARIGRLRDRLTATFSRRPAPAVELRDAIESQLTTLLRGVAAEAAEHAYTGWKAHPAGAALLTPGLAHHSADLPERAERLVRDWQRGVLELVRAEGGDRRFVARTAAYAVNATGLAVMIAVFASTAFIPTGLEVATGAGTTVAGQAVLQAIFGDQAVRTLATKAREDLLDRVRALLDTEAARYLERTDQARPAARHATALREAAAQVEAARARSGFATEDHSGAAA</sequence>
<keyword evidence="3" id="KW-1185">Reference proteome</keyword>
<dbReference type="PANTHER" id="PTHR42698:SF1">
    <property type="entry name" value="GTPASE ERA, MITOCHONDRIAL"/>
    <property type="match status" value="1"/>
</dbReference>
<dbReference type="CDD" id="cd00882">
    <property type="entry name" value="Ras_like_GTPase"/>
    <property type="match status" value="1"/>
</dbReference>
<feature type="region of interest" description="Disordered" evidence="1">
    <location>
        <begin position="1"/>
        <end position="30"/>
    </location>
</feature>
<evidence type="ECO:0000313" key="3">
    <source>
        <dbReference type="Proteomes" id="UP000262621"/>
    </source>
</evidence>
<organism evidence="2 3">
    <name type="scientific">Micromonospora craniellae</name>
    <dbReference type="NCBI Taxonomy" id="2294034"/>
    <lineage>
        <taxon>Bacteria</taxon>
        <taxon>Bacillati</taxon>
        <taxon>Actinomycetota</taxon>
        <taxon>Actinomycetes</taxon>
        <taxon>Micromonosporales</taxon>
        <taxon>Micromonosporaceae</taxon>
        <taxon>Micromonospora</taxon>
    </lineage>
</organism>
<proteinExistence type="predicted"/>
<dbReference type="InterPro" id="IPR027417">
    <property type="entry name" value="P-loop_NTPase"/>
</dbReference>
<protein>
    <submittedName>
        <fullName evidence="2">ABC transporter</fullName>
    </submittedName>
</protein>
<dbReference type="OrthoDB" id="207675at2"/>
<dbReference type="GO" id="GO:0043024">
    <property type="term" value="F:ribosomal small subunit binding"/>
    <property type="evidence" value="ECO:0007669"/>
    <property type="project" value="TreeGrafter"/>
</dbReference>
<dbReference type="GO" id="GO:0005829">
    <property type="term" value="C:cytosol"/>
    <property type="evidence" value="ECO:0007669"/>
    <property type="project" value="TreeGrafter"/>
</dbReference>
<dbReference type="RefSeq" id="WP_117228000.1">
    <property type="nucleotide sequence ID" value="NZ_CP061725.1"/>
</dbReference>
<dbReference type="InterPro" id="IPR005662">
    <property type="entry name" value="GTPase_Era-like"/>
</dbReference>
<dbReference type="GO" id="GO:0000028">
    <property type="term" value="P:ribosomal small subunit assembly"/>
    <property type="evidence" value="ECO:0007669"/>
    <property type="project" value="TreeGrafter"/>
</dbReference>
<dbReference type="Gene3D" id="3.40.50.300">
    <property type="entry name" value="P-loop containing nucleotide triphosphate hydrolases"/>
    <property type="match status" value="1"/>
</dbReference>
<gene>
    <name evidence="2" type="ORF">D0Q02_11745</name>
</gene>
<dbReference type="GO" id="GO:0019843">
    <property type="term" value="F:rRNA binding"/>
    <property type="evidence" value="ECO:0007669"/>
    <property type="project" value="TreeGrafter"/>
</dbReference>
<comment type="caution">
    <text evidence="2">The sequence shown here is derived from an EMBL/GenBank/DDBJ whole genome shotgun (WGS) entry which is preliminary data.</text>
</comment>
<dbReference type="Proteomes" id="UP000262621">
    <property type="component" value="Unassembled WGS sequence"/>
</dbReference>
<dbReference type="PANTHER" id="PTHR42698">
    <property type="entry name" value="GTPASE ERA"/>
    <property type="match status" value="1"/>
</dbReference>
<evidence type="ECO:0000313" key="2">
    <source>
        <dbReference type="EMBL" id="RFS46428.1"/>
    </source>
</evidence>
<dbReference type="AlphaFoldDB" id="A0A372G0G5"/>
<evidence type="ECO:0000256" key="1">
    <source>
        <dbReference type="SAM" id="MobiDB-lite"/>
    </source>
</evidence>
<reference evidence="2 3" key="1">
    <citation type="submission" date="2018-08" db="EMBL/GenBank/DDBJ databases">
        <title>Verrucosispora craniellae sp. nov., isolated from a marine sponge in the South China Sea.</title>
        <authorList>
            <person name="Li L."/>
            <person name="Lin H.W."/>
        </authorList>
    </citation>
    <scope>NUCLEOTIDE SEQUENCE [LARGE SCALE GENOMIC DNA]</scope>
    <source>
        <strain evidence="2 3">LHW63014</strain>
    </source>
</reference>
<dbReference type="SUPFAM" id="SSF52540">
    <property type="entry name" value="P-loop containing nucleoside triphosphate hydrolases"/>
    <property type="match status" value="1"/>
</dbReference>
<dbReference type="EMBL" id="QVFU01000009">
    <property type="protein sequence ID" value="RFS46428.1"/>
    <property type="molecule type" value="Genomic_DNA"/>
</dbReference>
<name>A0A372G0G5_9ACTN</name>
<dbReference type="GO" id="GO:0005525">
    <property type="term" value="F:GTP binding"/>
    <property type="evidence" value="ECO:0007669"/>
    <property type="project" value="InterPro"/>
</dbReference>
<accession>A0A372G0G5</accession>